<dbReference type="Gene3D" id="3.40.630.30">
    <property type="match status" value="1"/>
</dbReference>
<evidence type="ECO:0000256" key="1">
    <source>
        <dbReference type="ARBA" id="ARBA00022679"/>
    </source>
</evidence>
<accession>A0ABS2QF01</accession>
<feature type="domain" description="N-acetyltransferase" evidence="2">
    <location>
        <begin position="1"/>
        <end position="99"/>
    </location>
</feature>
<reference evidence="3 4" key="1">
    <citation type="submission" date="2021-01" db="EMBL/GenBank/DDBJ databases">
        <title>Genomic Encyclopedia of Type Strains, Phase IV (KMG-IV): sequencing the most valuable type-strain genomes for metagenomic binning, comparative biology and taxonomic classification.</title>
        <authorList>
            <person name="Goeker M."/>
        </authorList>
    </citation>
    <scope>NUCLEOTIDE SEQUENCE [LARGE SCALE GENOMIC DNA]</scope>
    <source>
        <strain evidence="3 4">DSM 105482</strain>
    </source>
</reference>
<evidence type="ECO:0000313" key="4">
    <source>
        <dbReference type="Proteomes" id="UP000823486"/>
    </source>
</evidence>
<dbReference type="CDD" id="cd04301">
    <property type="entry name" value="NAT_SF"/>
    <property type="match status" value="1"/>
</dbReference>
<dbReference type="InterPro" id="IPR000182">
    <property type="entry name" value="GNAT_dom"/>
</dbReference>
<sequence length="99" mass="11037">MNGEIVGCIFVAADSESIAKLRLLLVDPKARGLGLGSHLVEECITFARRAGYTKLVLWTNSILKEARHIYKKKGFTLAVQENHHSFGQDLIGETWELVL</sequence>
<evidence type="ECO:0000259" key="2">
    <source>
        <dbReference type="PROSITE" id="PS51186"/>
    </source>
</evidence>
<dbReference type="InterPro" id="IPR016181">
    <property type="entry name" value="Acyl_CoA_acyltransferase"/>
</dbReference>
<dbReference type="PANTHER" id="PTHR13947:SF37">
    <property type="entry name" value="LD18367P"/>
    <property type="match status" value="1"/>
</dbReference>
<comment type="caution">
    <text evidence="3">The sequence shown here is derived from an EMBL/GenBank/DDBJ whole genome shotgun (WGS) entry which is preliminary data.</text>
</comment>
<proteinExistence type="predicted"/>
<dbReference type="PROSITE" id="PS51186">
    <property type="entry name" value="GNAT"/>
    <property type="match status" value="1"/>
</dbReference>
<dbReference type="Pfam" id="PF00583">
    <property type="entry name" value="Acetyltransf_1"/>
    <property type="match status" value="1"/>
</dbReference>
<organism evidence="3 4">
    <name type="scientific">Peribacillus deserti</name>
    <dbReference type="NCBI Taxonomy" id="673318"/>
    <lineage>
        <taxon>Bacteria</taxon>
        <taxon>Bacillati</taxon>
        <taxon>Bacillota</taxon>
        <taxon>Bacilli</taxon>
        <taxon>Bacillales</taxon>
        <taxon>Bacillaceae</taxon>
        <taxon>Peribacillus</taxon>
    </lineage>
</organism>
<dbReference type="EMBL" id="JAFBFI010000003">
    <property type="protein sequence ID" value="MBM7691719.1"/>
    <property type="molecule type" value="Genomic_DNA"/>
</dbReference>
<name>A0ABS2QF01_9BACI</name>
<dbReference type="SUPFAM" id="SSF55729">
    <property type="entry name" value="Acyl-CoA N-acyltransferases (Nat)"/>
    <property type="match status" value="1"/>
</dbReference>
<evidence type="ECO:0000313" key="3">
    <source>
        <dbReference type="EMBL" id="MBM7691719.1"/>
    </source>
</evidence>
<keyword evidence="4" id="KW-1185">Reference proteome</keyword>
<dbReference type="PANTHER" id="PTHR13947">
    <property type="entry name" value="GNAT FAMILY N-ACETYLTRANSFERASE"/>
    <property type="match status" value="1"/>
</dbReference>
<protein>
    <submittedName>
        <fullName evidence="3">GNAT superfamily N-acetyltransferase</fullName>
    </submittedName>
</protein>
<gene>
    <name evidence="3" type="ORF">JOC77_001126</name>
</gene>
<dbReference type="Proteomes" id="UP000823486">
    <property type="component" value="Unassembled WGS sequence"/>
</dbReference>
<keyword evidence="1" id="KW-0808">Transferase</keyword>
<dbReference type="InterPro" id="IPR050769">
    <property type="entry name" value="NAT_camello-type"/>
</dbReference>